<dbReference type="STRING" id="1043004.A0A074WIS6"/>
<feature type="compositionally biased region" description="Polar residues" evidence="1">
    <location>
        <begin position="166"/>
        <end position="188"/>
    </location>
</feature>
<gene>
    <name evidence="3" type="ORF">M436DRAFT_55539</name>
</gene>
<dbReference type="RefSeq" id="XP_013423921.1">
    <property type="nucleotide sequence ID" value="XM_013568467.1"/>
</dbReference>
<dbReference type="HOGENOM" id="CLU_095730_0_0_1"/>
<dbReference type="OrthoDB" id="449280at2759"/>
<name>A0A074WIS6_9PEZI</name>
<dbReference type="InterPro" id="IPR024630">
    <property type="entry name" value="Stc1"/>
</dbReference>
<dbReference type="Pfam" id="PF12898">
    <property type="entry name" value="Stc1"/>
    <property type="match status" value="1"/>
</dbReference>
<protein>
    <recommendedName>
        <fullName evidence="2">Stc1 domain-containing protein</fullName>
    </recommendedName>
</protein>
<keyword evidence="4" id="KW-1185">Reference proteome</keyword>
<organism evidence="3 4">
    <name type="scientific">Aureobasidium namibiae CBS 147.97</name>
    <dbReference type="NCBI Taxonomy" id="1043004"/>
    <lineage>
        <taxon>Eukaryota</taxon>
        <taxon>Fungi</taxon>
        <taxon>Dikarya</taxon>
        <taxon>Ascomycota</taxon>
        <taxon>Pezizomycotina</taxon>
        <taxon>Dothideomycetes</taxon>
        <taxon>Dothideomycetidae</taxon>
        <taxon>Dothideales</taxon>
        <taxon>Saccotheciaceae</taxon>
        <taxon>Aureobasidium</taxon>
    </lineage>
</organism>
<proteinExistence type="predicted"/>
<evidence type="ECO:0000259" key="2">
    <source>
        <dbReference type="Pfam" id="PF12898"/>
    </source>
</evidence>
<evidence type="ECO:0000313" key="4">
    <source>
        <dbReference type="Proteomes" id="UP000027730"/>
    </source>
</evidence>
<accession>A0A074WIS6</accession>
<dbReference type="Proteomes" id="UP000027730">
    <property type="component" value="Unassembled WGS sequence"/>
</dbReference>
<feature type="compositionally biased region" description="Low complexity" evidence="1">
    <location>
        <begin position="144"/>
        <end position="159"/>
    </location>
</feature>
<feature type="region of interest" description="Disordered" evidence="1">
    <location>
        <begin position="144"/>
        <end position="192"/>
    </location>
</feature>
<dbReference type="EMBL" id="KL584720">
    <property type="protein sequence ID" value="KEQ69707.1"/>
    <property type="molecule type" value="Genomic_DNA"/>
</dbReference>
<reference evidence="3 4" key="1">
    <citation type="journal article" date="2014" name="BMC Genomics">
        <title>Genome sequencing of four Aureobasidium pullulans varieties: biotechnological potential, stress tolerance, and description of new species.</title>
        <authorList>
            <person name="Gostin Ar C."/>
            <person name="Ohm R.A."/>
            <person name="Kogej T."/>
            <person name="Sonjak S."/>
            <person name="Turk M."/>
            <person name="Zajc J."/>
            <person name="Zalar P."/>
            <person name="Grube M."/>
            <person name="Sun H."/>
            <person name="Han J."/>
            <person name="Sharma A."/>
            <person name="Chiniquy J."/>
            <person name="Ngan C.Y."/>
            <person name="Lipzen A."/>
            <person name="Barry K."/>
            <person name="Grigoriev I.V."/>
            <person name="Gunde-Cimerman N."/>
        </authorList>
    </citation>
    <scope>NUCLEOTIDE SEQUENCE [LARGE SCALE GENOMIC DNA]</scope>
    <source>
        <strain evidence="3 4">CBS 147.97</strain>
    </source>
</reference>
<dbReference type="GeneID" id="25412159"/>
<evidence type="ECO:0000313" key="3">
    <source>
        <dbReference type="EMBL" id="KEQ69707.1"/>
    </source>
</evidence>
<feature type="domain" description="Stc1" evidence="2">
    <location>
        <begin position="29"/>
        <end position="113"/>
    </location>
</feature>
<dbReference type="AlphaFoldDB" id="A0A074WIS6"/>
<sequence length="239" mass="25973">MDATPRNLRSLPSNYKNARTLPPKYALWCKRCERLRPLAAFANNRQKDASYLMTNRGARLGDAKVVDKLICNDCSGAPKTDLRCTGCGNSRPLDHFSTTQRNDPDTAMCRKCISEIENVMPGQQEHEEEGSDEKYLASMGGSVIPSHSSSSGGVSLAPSNGFEPVPSTTRGSHLTTNTAPSGTSITGRSSWSTASTVTTTSHRIKASGWIDIPKGPRFVPVPDLEDDYAVEDDGKDYQM</sequence>
<evidence type="ECO:0000256" key="1">
    <source>
        <dbReference type="SAM" id="MobiDB-lite"/>
    </source>
</evidence>